<dbReference type="RefSeq" id="WP_185139024.1">
    <property type="nucleotide sequence ID" value="NZ_JACJVR010000110.1"/>
</dbReference>
<dbReference type="GO" id="GO:0006302">
    <property type="term" value="P:double-strand break repair"/>
    <property type="evidence" value="ECO:0007669"/>
    <property type="project" value="InterPro"/>
</dbReference>
<evidence type="ECO:0000256" key="2">
    <source>
        <dbReference type="ARBA" id="ARBA00022448"/>
    </source>
</evidence>
<dbReference type="PANTHER" id="PTHR42771:SF2">
    <property type="entry name" value="IRON(3+)-HYDROXAMATE IMPORT ATP-BINDING PROTEIN FHUC"/>
    <property type="match status" value="1"/>
</dbReference>
<name>A0A841U7R1_9BACL</name>
<evidence type="ECO:0000313" key="12">
    <source>
        <dbReference type="Proteomes" id="UP000553776"/>
    </source>
</evidence>
<evidence type="ECO:0000256" key="6">
    <source>
        <dbReference type="ARBA" id="ARBA00022840"/>
    </source>
</evidence>
<keyword evidence="3" id="KW-1003">Cell membrane</keyword>
<keyword evidence="9" id="KW-0472">Membrane</keyword>
<evidence type="ECO:0000256" key="5">
    <source>
        <dbReference type="ARBA" id="ARBA00022741"/>
    </source>
</evidence>
<dbReference type="InterPro" id="IPR003439">
    <property type="entry name" value="ABC_transporter-like_ATP-bd"/>
</dbReference>
<dbReference type="EMBL" id="JACJVR010000110">
    <property type="protein sequence ID" value="MBB6695068.1"/>
    <property type="molecule type" value="Genomic_DNA"/>
</dbReference>
<keyword evidence="6" id="KW-0067">ATP-binding</keyword>
<evidence type="ECO:0000313" key="11">
    <source>
        <dbReference type="EMBL" id="MBB6695068.1"/>
    </source>
</evidence>
<evidence type="ECO:0000256" key="7">
    <source>
        <dbReference type="ARBA" id="ARBA00023004"/>
    </source>
</evidence>
<keyword evidence="7" id="KW-0408">Iron</keyword>
<sequence>MSLREVRILHEKITSPNRYPFNVPSIRTMDSLEFRRNVTFFVGENGSGKSTLLEAIAYQCGFHTAGGGRNNYYELASSEAMLGDYIRLSWLPKVTNGFFLRSESFFGFANHIDEIAREYPSVYDSYGGRSLHEQSHGESFLALFRNRFGRPGIYLLDEPEAALSPARQLVFLRIIHELQRRAQLIIATHSPILLGYPDADIYNFDASPVGLIRYEDTDHYQTTRRFLENRKFYLRELLEEDEEEREGGVDR</sequence>
<dbReference type="Gene3D" id="3.40.50.300">
    <property type="entry name" value="P-loop containing nucleotide triphosphate hydrolases"/>
    <property type="match status" value="2"/>
</dbReference>
<accession>A0A841U7R1</accession>
<evidence type="ECO:0000256" key="4">
    <source>
        <dbReference type="ARBA" id="ARBA00022496"/>
    </source>
</evidence>
<keyword evidence="8" id="KW-0406">Ion transport</keyword>
<evidence type="ECO:0000256" key="9">
    <source>
        <dbReference type="ARBA" id="ARBA00023136"/>
    </source>
</evidence>
<dbReference type="GO" id="GO:0005886">
    <property type="term" value="C:plasma membrane"/>
    <property type="evidence" value="ECO:0007669"/>
    <property type="project" value="UniProtKB-SubCell"/>
</dbReference>
<proteinExistence type="predicted"/>
<dbReference type="GO" id="GO:0016887">
    <property type="term" value="F:ATP hydrolysis activity"/>
    <property type="evidence" value="ECO:0007669"/>
    <property type="project" value="InterPro"/>
</dbReference>
<organism evidence="11 12">
    <name type="scientific">Cohnella xylanilytica</name>
    <dbReference type="NCBI Taxonomy" id="557555"/>
    <lineage>
        <taxon>Bacteria</taxon>
        <taxon>Bacillati</taxon>
        <taxon>Bacillota</taxon>
        <taxon>Bacilli</taxon>
        <taxon>Bacillales</taxon>
        <taxon>Paenibacillaceae</taxon>
        <taxon>Cohnella</taxon>
    </lineage>
</organism>
<evidence type="ECO:0000256" key="1">
    <source>
        <dbReference type="ARBA" id="ARBA00004202"/>
    </source>
</evidence>
<dbReference type="CDD" id="cd00267">
    <property type="entry name" value="ABC_ATPase"/>
    <property type="match status" value="1"/>
</dbReference>
<dbReference type="GO" id="GO:0005524">
    <property type="term" value="F:ATP binding"/>
    <property type="evidence" value="ECO:0007669"/>
    <property type="project" value="UniProtKB-KW"/>
</dbReference>
<evidence type="ECO:0000256" key="3">
    <source>
        <dbReference type="ARBA" id="ARBA00022475"/>
    </source>
</evidence>
<dbReference type="AlphaFoldDB" id="A0A841U7R1"/>
<dbReference type="InterPro" id="IPR038729">
    <property type="entry name" value="Rad50/SbcC_AAA"/>
</dbReference>
<dbReference type="GO" id="GO:0006826">
    <property type="term" value="P:iron ion transport"/>
    <property type="evidence" value="ECO:0007669"/>
    <property type="project" value="UniProtKB-KW"/>
</dbReference>
<dbReference type="InterPro" id="IPR003959">
    <property type="entry name" value="ATPase_AAA_core"/>
</dbReference>
<keyword evidence="5" id="KW-0547">Nucleotide-binding</keyword>
<feature type="domain" description="ABC transporter" evidence="10">
    <location>
        <begin position="3"/>
        <end position="230"/>
    </location>
</feature>
<keyword evidence="12" id="KW-1185">Reference proteome</keyword>
<gene>
    <name evidence="11" type="ORF">H7B90_27100</name>
</gene>
<dbReference type="InterPro" id="IPR051535">
    <property type="entry name" value="Siderophore_ABC-ATPase"/>
</dbReference>
<comment type="caution">
    <text evidence="11">The sequence shown here is derived from an EMBL/GenBank/DDBJ whole genome shotgun (WGS) entry which is preliminary data.</text>
</comment>
<dbReference type="Pfam" id="PF13476">
    <property type="entry name" value="AAA_23"/>
    <property type="match status" value="1"/>
</dbReference>
<dbReference type="SUPFAM" id="SSF52540">
    <property type="entry name" value="P-loop containing nucleoside triphosphate hydrolases"/>
    <property type="match status" value="1"/>
</dbReference>
<comment type="subcellular location">
    <subcellularLocation>
        <location evidence="1">Cell membrane</location>
        <topology evidence="1">Peripheral membrane protein</topology>
    </subcellularLocation>
</comment>
<dbReference type="InterPro" id="IPR027417">
    <property type="entry name" value="P-loop_NTPase"/>
</dbReference>
<reference evidence="11 12" key="1">
    <citation type="submission" date="2020-08" db="EMBL/GenBank/DDBJ databases">
        <title>Cohnella phylogeny.</title>
        <authorList>
            <person name="Dunlap C."/>
        </authorList>
    </citation>
    <scope>NUCLEOTIDE SEQUENCE [LARGE SCALE GENOMIC DNA]</scope>
    <source>
        <strain evidence="11 12">DSM 25239</strain>
    </source>
</reference>
<dbReference type="PANTHER" id="PTHR42771">
    <property type="entry name" value="IRON(3+)-HYDROXAMATE IMPORT ATP-BINDING PROTEIN FHUC"/>
    <property type="match status" value="1"/>
</dbReference>
<dbReference type="PROSITE" id="PS50893">
    <property type="entry name" value="ABC_TRANSPORTER_2"/>
    <property type="match status" value="1"/>
</dbReference>
<dbReference type="Pfam" id="PF13304">
    <property type="entry name" value="AAA_21"/>
    <property type="match status" value="1"/>
</dbReference>
<protein>
    <submittedName>
        <fullName evidence="11">AAA family ATPase</fullName>
    </submittedName>
</protein>
<evidence type="ECO:0000259" key="10">
    <source>
        <dbReference type="PROSITE" id="PS50893"/>
    </source>
</evidence>
<keyword evidence="4" id="KW-0410">Iron transport</keyword>
<dbReference type="Proteomes" id="UP000553776">
    <property type="component" value="Unassembled WGS sequence"/>
</dbReference>
<keyword evidence="2" id="KW-0813">Transport</keyword>
<evidence type="ECO:0000256" key="8">
    <source>
        <dbReference type="ARBA" id="ARBA00023065"/>
    </source>
</evidence>
<dbReference type="SMART" id="SM00382">
    <property type="entry name" value="AAA"/>
    <property type="match status" value="1"/>
</dbReference>
<dbReference type="InterPro" id="IPR003593">
    <property type="entry name" value="AAA+_ATPase"/>
</dbReference>